<name>A0A1I6XUC2_9FLAO</name>
<dbReference type="InterPro" id="IPR036291">
    <property type="entry name" value="NAD(P)-bd_dom_sf"/>
</dbReference>
<evidence type="ECO:0000313" key="3">
    <source>
        <dbReference type="Proteomes" id="UP000236454"/>
    </source>
</evidence>
<feature type="domain" description="NAD(P)-binding" evidence="1">
    <location>
        <begin position="7"/>
        <end position="122"/>
    </location>
</feature>
<dbReference type="Proteomes" id="UP000236454">
    <property type="component" value="Unassembled WGS sequence"/>
</dbReference>
<dbReference type="Pfam" id="PF13460">
    <property type="entry name" value="NAD_binding_10"/>
    <property type="match status" value="1"/>
</dbReference>
<dbReference type="OrthoDB" id="9774199at2"/>
<accession>A0A1I6XUC2</accession>
<dbReference type="PANTHER" id="PTHR12126:SF11">
    <property type="entry name" value="NADH DEHYDROGENASE [UBIQUINONE] 1 ALPHA SUBCOMPLEX SUBUNIT 9, MITOCHONDRIAL"/>
    <property type="match status" value="1"/>
</dbReference>
<reference evidence="2 3" key="1">
    <citation type="submission" date="2016-10" db="EMBL/GenBank/DDBJ databases">
        <authorList>
            <person name="de Groot N.N."/>
        </authorList>
    </citation>
    <scope>NUCLEOTIDE SEQUENCE [LARGE SCALE GENOMIC DNA]</scope>
    <source>
        <strain evidence="2 3">CGMCC 1.7005</strain>
    </source>
</reference>
<dbReference type="STRING" id="477690.SAMN05216474_0457"/>
<dbReference type="InterPro" id="IPR016040">
    <property type="entry name" value="NAD(P)-bd_dom"/>
</dbReference>
<evidence type="ECO:0000313" key="2">
    <source>
        <dbReference type="EMBL" id="SFT41940.1"/>
    </source>
</evidence>
<sequence>MNILLTGVTGYIGRRLLPLLVADGHTVYCCTRDKDRFEVEDSLRANIEVVEIDFLTGDKPANFPEKIDIAYYLIHSMSTGKDYAKLEERAALNFVQILEERQTERVIYLGGIANDKQLSKHLKSRKRVEEILMEGAFNTLVFRAGIIIGSGSASFEIIRDLVEKLPFMITPKWLNTRSQPIAISNVLTYLKKAIHLPFVEDRVFDIGGPDVLTYKEMLLHFSKVRRLKRTIITLPVMTPKLSSYWLYFVTSTSYPLASALVESMKVEVVCKNQDIRLFIKQDLLSYDEALQRAFDKISQHEIVSSWKDAFASGHLNFKISDFITVPRYGCFRDVRSMRVDDEKSSREKIWQIGGERGWYAANFLWRMRGLLDKFVGGVGLRRGRTHENKIDVGDAIDFWRVLYADKEECRLLLFAEMKLPGEAWLEFKIVNGRLVQTATFRPRGLMGRLYWYAVLPFHGVVFSKMLKGIAED</sequence>
<dbReference type="SUPFAM" id="SSF51735">
    <property type="entry name" value="NAD(P)-binding Rossmann-fold domains"/>
    <property type="match status" value="1"/>
</dbReference>
<dbReference type="RefSeq" id="WP_090245878.1">
    <property type="nucleotide sequence ID" value="NZ_FPAS01000001.1"/>
</dbReference>
<dbReference type="InterPro" id="IPR051207">
    <property type="entry name" value="ComplexI_NDUFA9_subunit"/>
</dbReference>
<dbReference type="EMBL" id="FPAS01000001">
    <property type="protein sequence ID" value="SFT41940.1"/>
    <property type="molecule type" value="Genomic_DNA"/>
</dbReference>
<dbReference type="GO" id="GO:0044877">
    <property type="term" value="F:protein-containing complex binding"/>
    <property type="evidence" value="ECO:0007669"/>
    <property type="project" value="TreeGrafter"/>
</dbReference>
<dbReference type="PANTHER" id="PTHR12126">
    <property type="entry name" value="NADH-UBIQUINONE OXIDOREDUCTASE 39 KDA SUBUNIT-RELATED"/>
    <property type="match status" value="1"/>
</dbReference>
<dbReference type="Pfam" id="PF11066">
    <property type="entry name" value="DUF2867"/>
    <property type="match status" value="1"/>
</dbReference>
<protein>
    <submittedName>
        <fullName evidence="2">Uncharacterized conserved protein YbjT, contains NAD(P)-binding and DUF2867 domains</fullName>
    </submittedName>
</protein>
<gene>
    <name evidence="2" type="ORF">SAMN05216474_0457</name>
</gene>
<dbReference type="InterPro" id="IPR021295">
    <property type="entry name" value="DUF2867"/>
</dbReference>
<organism evidence="2 3">
    <name type="scientific">Lishizhenia tianjinensis</name>
    <dbReference type="NCBI Taxonomy" id="477690"/>
    <lineage>
        <taxon>Bacteria</taxon>
        <taxon>Pseudomonadati</taxon>
        <taxon>Bacteroidota</taxon>
        <taxon>Flavobacteriia</taxon>
        <taxon>Flavobacteriales</taxon>
        <taxon>Crocinitomicaceae</taxon>
        <taxon>Lishizhenia</taxon>
    </lineage>
</organism>
<dbReference type="AlphaFoldDB" id="A0A1I6XUC2"/>
<proteinExistence type="predicted"/>
<evidence type="ECO:0000259" key="1">
    <source>
        <dbReference type="Pfam" id="PF13460"/>
    </source>
</evidence>
<keyword evidence="3" id="KW-1185">Reference proteome</keyword>
<dbReference type="Gene3D" id="3.40.50.720">
    <property type="entry name" value="NAD(P)-binding Rossmann-like Domain"/>
    <property type="match status" value="1"/>
</dbReference>